<dbReference type="InterPro" id="IPR043899">
    <property type="entry name" value="DUF5789"/>
</dbReference>
<reference evidence="2 3" key="1">
    <citation type="submission" date="2017-06" db="EMBL/GenBank/DDBJ databases">
        <authorList>
            <person name="Kim H.J."/>
            <person name="Triplett B.A."/>
        </authorList>
    </citation>
    <scope>NUCLEOTIDE SEQUENCE [LARGE SCALE GENOMIC DNA]</scope>
    <source>
        <strain evidence="2 3">DSM 8800</strain>
    </source>
</reference>
<feature type="region of interest" description="Disordered" evidence="1">
    <location>
        <begin position="1"/>
        <end position="34"/>
    </location>
</feature>
<evidence type="ECO:0000256" key="1">
    <source>
        <dbReference type="SAM" id="MobiDB-lite"/>
    </source>
</evidence>
<evidence type="ECO:0000313" key="3">
    <source>
        <dbReference type="Proteomes" id="UP000198397"/>
    </source>
</evidence>
<organism evidence="2 3">
    <name type="scientific">Halorubrum vacuolatum</name>
    <name type="common">Natronobacterium vacuolatum</name>
    <dbReference type="NCBI Taxonomy" id="63740"/>
    <lineage>
        <taxon>Archaea</taxon>
        <taxon>Methanobacteriati</taxon>
        <taxon>Methanobacteriota</taxon>
        <taxon>Stenosarchaea group</taxon>
        <taxon>Halobacteria</taxon>
        <taxon>Halobacteriales</taxon>
        <taxon>Haloferacaceae</taxon>
        <taxon>Halorubrum</taxon>
    </lineage>
</organism>
<protein>
    <submittedName>
        <fullName evidence="2">Uncharacterized protein</fullName>
    </submittedName>
</protein>
<keyword evidence="3" id="KW-1185">Reference proteome</keyword>
<accession>A0A238WA48</accession>
<dbReference type="EMBL" id="FZNQ01000006">
    <property type="protein sequence ID" value="SNR43475.1"/>
    <property type="molecule type" value="Genomic_DNA"/>
</dbReference>
<name>A0A238WA48_HALVU</name>
<dbReference type="Pfam" id="PF19102">
    <property type="entry name" value="DUF5789"/>
    <property type="match status" value="1"/>
</dbReference>
<dbReference type="Proteomes" id="UP000198397">
    <property type="component" value="Unassembled WGS sequence"/>
</dbReference>
<gene>
    <name evidence="2" type="ORF">SAMN06264855_10699</name>
</gene>
<dbReference type="AlphaFoldDB" id="A0A238WA48"/>
<sequence>MTAGPESGRMSDTEEESEETEPAVALGDGPDVEGEPIARVASRLTWPVRNSDAVAQEGDATIRTPEGPRELASVLEESDVPLFQSRGEFVEAVEAVVGTGPVAVE</sequence>
<evidence type="ECO:0000313" key="2">
    <source>
        <dbReference type="EMBL" id="SNR43475.1"/>
    </source>
</evidence>
<proteinExistence type="predicted"/>